<reference evidence="1" key="1">
    <citation type="submission" date="2022-01" db="EMBL/GenBank/DDBJ databases">
        <authorList>
            <person name="King R."/>
        </authorList>
    </citation>
    <scope>NUCLEOTIDE SEQUENCE</scope>
</reference>
<proteinExistence type="predicted"/>
<accession>A0A9N9TPG8</accession>
<keyword evidence="2" id="KW-1185">Reference proteome</keyword>
<sequence>MARGWFTIISGFKAVPNSPEPALRARPSFPSLEVRSSIKSSIHDPVPFSIFTRQFYLSRTYQQLVTLSVTSYQSSGVSVSEKIPNVPKAGMVSTKHLNPLFNRDILVSNQLTNIR</sequence>
<name>A0A9N9TPG8_PHYSR</name>
<evidence type="ECO:0000313" key="2">
    <source>
        <dbReference type="Proteomes" id="UP001153712"/>
    </source>
</evidence>
<organism evidence="1 2">
    <name type="scientific">Phyllotreta striolata</name>
    <name type="common">Striped flea beetle</name>
    <name type="synonym">Crioceris striolata</name>
    <dbReference type="NCBI Taxonomy" id="444603"/>
    <lineage>
        <taxon>Eukaryota</taxon>
        <taxon>Metazoa</taxon>
        <taxon>Ecdysozoa</taxon>
        <taxon>Arthropoda</taxon>
        <taxon>Hexapoda</taxon>
        <taxon>Insecta</taxon>
        <taxon>Pterygota</taxon>
        <taxon>Neoptera</taxon>
        <taxon>Endopterygota</taxon>
        <taxon>Coleoptera</taxon>
        <taxon>Polyphaga</taxon>
        <taxon>Cucujiformia</taxon>
        <taxon>Chrysomeloidea</taxon>
        <taxon>Chrysomelidae</taxon>
        <taxon>Galerucinae</taxon>
        <taxon>Alticini</taxon>
        <taxon>Phyllotreta</taxon>
    </lineage>
</organism>
<dbReference type="AlphaFoldDB" id="A0A9N9TPG8"/>
<evidence type="ECO:0000313" key="1">
    <source>
        <dbReference type="EMBL" id="CAG9862107.1"/>
    </source>
</evidence>
<dbReference type="Proteomes" id="UP001153712">
    <property type="component" value="Chromosome 5"/>
</dbReference>
<dbReference type="EMBL" id="OU900098">
    <property type="protein sequence ID" value="CAG9862107.1"/>
    <property type="molecule type" value="Genomic_DNA"/>
</dbReference>
<protein>
    <submittedName>
        <fullName evidence="1">Uncharacterized protein</fullName>
    </submittedName>
</protein>
<gene>
    <name evidence="1" type="ORF">PHYEVI_LOCUS8429</name>
</gene>